<evidence type="ECO:0000313" key="3">
    <source>
        <dbReference type="Proteomes" id="UP000012073"/>
    </source>
</evidence>
<dbReference type="Gramene" id="CDF32611">
    <property type="protein sequence ID" value="CDF32611"/>
    <property type="gene ID" value="CHC_T00008221001"/>
</dbReference>
<gene>
    <name evidence="2" type="ORF">CHC_T00008221001</name>
</gene>
<dbReference type="RefSeq" id="XP_005712382.1">
    <property type="nucleotide sequence ID" value="XM_005712325.1"/>
</dbReference>
<dbReference type="EMBL" id="HG001524">
    <property type="protein sequence ID" value="CDF32611.1"/>
    <property type="molecule type" value="Genomic_DNA"/>
</dbReference>
<organism evidence="2 3">
    <name type="scientific">Chondrus crispus</name>
    <name type="common">Carrageen Irish moss</name>
    <name type="synonym">Polymorpha crispa</name>
    <dbReference type="NCBI Taxonomy" id="2769"/>
    <lineage>
        <taxon>Eukaryota</taxon>
        <taxon>Rhodophyta</taxon>
        <taxon>Florideophyceae</taxon>
        <taxon>Rhodymeniophycidae</taxon>
        <taxon>Gigartinales</taxon>
        <taxon>Gigartinaceae</taxon>
        <taxon>Chondrus</taxon>
    </lineage>
</organism>
<dbReference type="GeneID" id="17320097"/>
<keyword evidence="3" id="KW-1185">Reference proteome</keyword>
<evidence type="ECO:0000313" key="2">
    <source>
        <dbReference type="EMBL" id="CDF32611.1"/>
    </source>
</evidence>
<dbReference type="KEGG" id="ccp:CHC_T00008221001"/>
<name>R7Q5G6_CHOCR</name>
<accession>R7Q5G6</accession>
<reference evidence="3" key="1">
    <citation type="journal article" date="2013" name="Proc. Natl. Acad. Sci. U.S.A.">
        <title>Genome structure and metabolic features in the red seaweed Chondrus crispus shed light on evolution of the Archaeplastida.</title>
        <authorList>
            <person name="Collen J."/>
            <person name="Porcel B."/>
            <person name="Carre W."/>
            <person name="Ball S.G."/>
            <person name="Chaparro C."/>
            <person name="Tonon T."/>
            <person name="Barbeyron T."/>
            <person name="Michel G."/>
            <person name="Noel B."/>
            <person name="Valentin K."/>
            <person name="Elias M."/>
            <person name="Artiguenave F."/>
            <person name="Arun A."/>
            <person name="Aury J.M."/>
            <person name="Barbosa-Neto J.F."/>
            <person name="Bothwell J.H."/>
            <person name="Bouget F.Y."/>
            <person name="Brillet L."/>
            <person name="Cabello-Hurtado F."/>
            <person name="Capella-Gutierrez S."/>
            <person name="Charrier B."/>
            <person name="Cladiere L."/>
            <person name="Cock J.M."/>
            <person name="Coelho S.M."/>
            <person name="Colleoni C."/>
            <person name="Czjzek M."/>
            <person name="Da Silva C."/>
            <person name="Delage L."/>
            <person name="Denoeud F."/>
            <person name="Deschamps P."/>
            <person name="Dittami S.M."/>
            <person name="Gabaldon T."/>
            <person name="Gachon C.M."/>
            <person name="Groisillier A."/>
            <person name="Herve C."/>
            <person name="Jabbari K."/>
            <person name="Katinka M."/>
            <person name="Kloareg B."/>
            <person name="Kowalczyk N."/>
            <person name="Labadie K."/>
            <person name="Leblanc C."/>
            <person name="Lopez P.J."/>
            <person name="McLachlan D.H."/>
            <person name="Meslet-Cladiere L."/>
            <person name="Moustafa A."/>
            <person name="Nehr Z."/>
            <person name="Nyvall Collen P."/>
            <person name="Panaud O."/>
            <person name="Partensky F."/>
            <person name="Poulain J."/>
            <person name="Rensing S.A."/>
            <person name="Rousvoal S."/>
            <person name="Samson G."/>
            <person name="Symeonidi A."/>
            <person name="Weissenbach J."/>
            <person name="Zambounis A."/>
            <person name="Wincker P."/>
            <person name="Boyen C."/>
        </authorList>
    </citation>
    <scope>NUCLEOTIDE SEQUENCE [LARGE SCALE GENOMIC DNA]</scope>
    <source>
        <strain evidence="3">cv. Stackhouse</strain>
    </source>
</reference>
<sequence length="202" mass="22153">MAETPFKAGVVPRIRRTASSRAVRIATPTIRSPESPHGGSAGDHYLAELEIQLTQSESSDEGFHVPCSAPKPAPCENSGLSPRSANAKLDARRKALNRASQAKYRRKRGEHVAAANGDADKKFTIRAFTMVNSSRGGAVHYIQSRDAYMSKAEVIHRSREVAEYFALTLRLPTNTRFEVKAVADIRHGVDEKQASSSWPLLI</sequence>
<feature type="region of interest" description="Disordered" evidence="1">
    <location>
        <begin position="57"/>
        <end position="87"/>
    </location>
</feature>
<dbReference type="AlphaFoldDB" id="R7Q5G6"/>
<dbReference type="Proteomes" id="UP000012073">
    <property type="component" value="Unassembled WGS sequence"/>
</dbReference>
<evidence type="ECO:0000256" key="1">
    <source>
        <dbReference type="SAM" id="MobiDB-lite"/>
    </source>
</evidence>
<evidence type="ECO:0008006" key="4">
    <source>
        <dbReference type="Google" id="ProtNLM"/>
    </source>
</evidence>
<protein>
    <recommendedName>
        <fullName evidence="4">BZIP domain-containing protein</fullName>
    </recommendedName>
</protein>
<proteinExistence type="predicted"/>